<evidence type="ECO:0000313" key="2">
    <source>
        <dbReference type="EMBL" id="SPK71046.1"/>
    </source>
</evidence>
<evidence type="ECO:0000256" key="1">
    <source>
        <dbReference type="SAM" id="MobiDB-lite"/>
    </source>
</evidence>
<proteinExistence type="predicted"/>
<evidence type="ECO:0000313" key="3">
    <source>
        <dbReference type="Proteomes" id="UP000255505"/>
    </source>
</evidence>
<organism evidence="2 3">
    <name type="scientific">Cupriavidus taiwanensis</name>
    <dbReference type="NCBI Taxonomy" id="164546"/>
    <lineage>
        <taxon>Bacteria</taxon>
        <taxon>Pseudomonadati</taxon>
        <taxon>Pseudomonadota</taxon>
        <taxon>Betaproteobacteria</taxon>
        <taxon>Burkholderiales</taxon>
        <taxon>Burkholderiaceae</taxon>
        <taxon>Cupriavidus</taxon>
    </lineage>
</organism>
<feature type="region of interest" description="Disordered" evidence="1">
    <location>
        <begin position="38"/>
        <end position="76"/>
    </location>
</feature>
<gene>
    <name evidence="2" type="ORF">CT19425_30270</name>
</gene>
<dbReference type="Proteomes" id="UP000255505">
    <property type="component" value="Chromosome I"/>
</dbReference>
<dbReference type="AlphaFoldDB" id="A0A375I8B6"/>
<dbReference type="EMBL" id="LT991976">
    <property type="protein sequence ID" value="SPK71046.1"/>
    <property type="molecule type" value="Genomic_DNA"/>
</dbReference>
<sequence length="76" mass="8479">MSSDNSRARTICNAIGELSGYARFVALRRLCKQRNPTYAPVTTAKAARRRSPASPHRPPSQPEHRQRLAYTAGEQV</sequence>
<reference evidence="2 3" key="1">
    <citation type="submission" date="2018-01" db="EMBL/GenBank/DDBJ databases">
        <authorList>
            <person name="Gaut B.S."/>
            <person name="Morton B.R."/>
            <person name="Clegg M.T."/>
            <person name="Duvall M.R."/>
        </authorList>
    </citation>
    <scope>NUCLEOTIDE SEQUENCE [LARGE SCALE GENOMIC DNA]</scope>
    <source>
        <strain evidence="2">Cupriavidus taiwanensis LMG 19425</strain>
    </source>
</reference>
<name>A0A375I8B6_9BURK</name>
<protein>
    <submittedName>
        <fullName evidence="2">Uncharacterized protein</fullName>
    </submittedName>
</protein>
<accession>A0A375I8B6</accession>